<feature type="active site" evidence="6">
    <location>
        <position position="192"/>
    </location>
</feature>
<dbReference type="AlphaFoldDB" id="A0ABD0YLL4"/>
<keyword evidence="3" id="KW-0333">Golgi apparatus</keyword>
<feature type="binding site" evidence="8">
    <location>
        <position position="210"/>
    </location>
    <ligand>
        <name>Mn(2+)</name>
        <dbReference type="ChEBI" id="CHEBI:29035"/>
    </ligand>
</feature>
<accession>A0ABD0YLL4</accession>
<dbReference type="GO" id="GO:0005794">
    <property type="term" value="C:Golgi apparatus"/>
    <property type="evidence" value="ECO:0007669"/>
    <property type="project" value="UniProtKB-SubCell"/>
</dbReference>
<evidence type="ECO:0000259" key="9">
    <source>
        <dbReference type="Pfam" id="PF06702"/>
    </source>
</evidence>
<dbReference type="Pfam" id="PF06702">
    <property type="entry name" value="Fam20C"/>
    <property type="match status" value="1"/>
</dbReference>
<evidence type="ECO:0000313" key="10">
    <source>
        <dbReference type="EMBL" id="KAL1132036.1"/>
    </source>
</evidence>
<dbReference type="PANTHER" id="PTHR12450">
    <property type="entry name" value="DENTIN MATRIX PROTEIN 4 PROTEIN FAM20"/>
    <property type="match status" value="1"/>
</dbReference>
<keyword evidence="11" id="KW-1185">Reference proteome</keyword>
<protein>
    <recommendedName>
        <fullName evidence="9">FAM20 C-terminal domain-containing protein</fullName>
    </recommendedName>
</protein>
<feature type="binding site" evidence="8">
    <location>
        <position position="46"/>
    </location>
    <ligand>
        <name>Mn(2+)</name>
        <dbReference type="ChEBI" id="CHEBI:29035"/>
    </ligand>
</feature>
<feature type="binding site" evidence="7">
    <location>
        <position position="11"/>
    </location>
    <ligand>
        <name>ATP</name>
        <dbReference type="ChEBI" id="CHEBI:30616"/>
    </ligand>
</feature>
<comment type="subcellular location">
    <subcellularLocation>
        <location evidence="1">Golgi apparatus</location>
    </subcellularLocation>
</comment>
<keyword evidence="4" id="KW-1015">Disulfide bond</keyword>
<feature type="binding site" evidence="7">
    <location>
        <begin position="126"/>
        <end position="129"/>
    </location>
    <ligand>
        <name>ATP</name>
        <dbReference type="ChEBI" id="CHEBI:30616"/>
    </ligand>
</feature>
<proteinExistence type="inferred from homology"/>
<keyword evidence="8" id="KW-0479">Metal-binding</keyword>
<feature type="binding site" evidence="7">
    <location>
        <position position="27"/>
    </location>
    <ligand>
        <name>ATP</name>
        <dbReference type="ChEBI" id="CHEBI:30616"/>
    </ligand>
</feature>
<evidence type="ECO:0000256" key="1">
    <source>
        <dbReference type="ARBA" id="ARBA00004555"/>
    </source>
</evidence>
<name>A0ABD0YLL4_9HEMI</name>
<feature type="domain" description="FAM20 C-terminal" evidence="9">
    <location>
        <begin position="96"/>
        <end position="299"/>
    </location>
</feature>
<organism evidence="10 11">
    <name type="scientific">Ranatra chinensis</name>
    <dbReference type="NCBI Taxonomy" id="642074"/>
    <lineage>
        <taxon>Eukaryota</taxon>
        <taxon>Metazoa</taxon>
        <taxon>Ecdysozoa</taxon>
        <taxon>Arthropoda</taxon>
        <taxon>Hexapoda</taxon>
        <taxon>Insecta</taxon>
        <taxon>Pterygota</taxon>
        <taxon>Neoptera</taxon>
        <taxon>Paraneoptera</taxon>
        <taxon>Hemiptera</taxon>
        <taxon>Heteroptera</taxon>
        <taxon>Panheteroptera</taxon>
        <taxon>Nepomorpha</taxon>
        <taxon>Nepidae</taxon>
        <taxon>Ranatrinae</taxon>
        <taxon>Ranatra</taxon>
    </lineage>
</organism>
<keyword evidence="8" id="KW-0464">Manganese</keyword>
<comment type="caution">
    <text evidence="10">The sequence shown here is derived from an EMBL/GenBank/DDBJ whole genome shotgun (WGS) entry which is preliminary data.</text>
</comment>
<keyword evidence="7" id="KW-0067">ATP-binding</keyword>
<evidence type="ECO:0000256" key="7">
    <source>
        <dbReference type="PIRSR" id="PIRSR624869-2"/>
    </source>
</evidence>
<gene>
    <name evidence="10" type="ORF">AAG570_011644</name>
</gene>
<comment type="similarity">
    <text evidence="2">Belongs to the FAM20 family.</text>
</comment>
<reference evidence="10 11" key="1">
    <citation type="submission" date="2024-07" db="EMBL/GenBank/DDBJ databases">
        <title>Chromosome-level genome assembly of the water stick insect Ranatra chinensis (Heteroptera: Nepidae).</title>
        <authorList>
            <person name="Liu X."/>
        </authorList>
    </citation>
    <scope>NUCLEOTIDE SEQUENCE [LARGE SCALE GENOMIC DNA]</scope>
    <source>
        <strain evidence="10">Cailab_2021Rc</strain>
        <tissue evidence="10">Muscle</tissue>
    </source>
</reference>
<comment type="cofactor">
    <cofactor evidence="8">
        <name>Mn(2+)</name>
        <dbReference type="ChEBI" id="CHEBI:29035"/>
    </cofactor>
</comment>
<evidence type="ECO:0000256" key="5">
    <source>
        <dbReference type="ARBA" id="ARBA00023180"/>
    </source>
</evidence>
<evidence type="ECO:0000256" key="6">
    <source>
        <dbReference type="PIRSR" id="PIRSR624869-1"/>
    </source>
</evidence>
<keyword evidence="5" id="KW-0325">Glycoprotein</keyword>
<dbReference type="InterPro" id="IPR009581">
    <property type="entry name" value="FAM20_C"/>
</dbReference>
<evidence type="ECO:0000256" key="8">
    <source>
        <dbReference type="PIRSR" id="PIRSR624869-3"/>
    </source>
</evidence>
<evidence type="ECO:0000256" key="4">
    <source>
        <dbReference type="ARBA" id="ARBA00023157"/>
    </source>
</evidence>
<dbReference type="EMBL" id="JBFDAA010000006">
    <property type="protein sequence ID" value="KAL1132036.1"/>
    <property type="molecule type" value="Genomic_DNA"/>
</dbReference>
<feature type="binding site" evidence="7">
    <location>
        <position position="210"/>
    </location>
    <ligand>
        <name>ATP</name>
        <dbReference type="ChEBI" id="CHEBI:30616"/>
    </ligand>
</feature>
<dbReference type="InterPro" id="IPR024869">
    <property type="entry name" value="FAM20"/>
</dbReference>
<evidence type="ECO:0000313" key="11">
    <source>
        <dbReference type="Proteomes" id="UP001558652"/>
    </source>
</evidence>
<evidence type="ECO:0000256" key="3">
    <source>
        <dbReference type="ARBA" id="ARBA00023034"/>
    </source>
</evidence>
<feature type="binding site" evidence="7">
    <location>
        <position position="197"/>
    </location>
    <ligand>
        <name>ATP</name>
        <dbReference type="ChEBI" id="CHEBI:30616"/>
    </ligand>
</feature>
<dbReference type="Proteomes" id="UP001558652">
    <property type="component" value="Unassembled WGS sequence"/>
</dbReference>
<keyword evidence="7" id="KW-0547">Nucleotide-binding</keyword>
<evidence type="ECO:0000256" key="2">
    <source>
        <dbReference type="ARBA" id="ARBA00006557"/>
    </source>
</evidence>
<dbReference type="PANTHER" id="PTHR12450:SF14">
    <property type="entry name" value="GLYCOSAMINOGLYCAN XYLOSYLKINASE"/>
    <property type="match status" value="1"/>
</dbReference>
<sequence>MFADVTSKGTQLKILLTLEGGQKALFKPKWYEPSDIIEGNVYAGKDRHNGEIISFHLARLLGLNRVPIVTRRVLNLRKEILPVSSDLLKDTFHVKDGNTCFYGVCIYCKKEDSICGSGDMLEGSISLWLPENFSIKKARHPWQRSYSEKPASWEINPDYCQVVKNSKFYQDEVRLLDLIETSIFDFLIDNGDRHHYEFFSSKDSKVLLIDNAKSFGNPFLDHIDILAPLYQCCRIRKEFLSVLVSLQNGALSSWLIKLLRIHKLENLLHSDHFEALDRRLNKVLSTVMVCFEEFGSTSVISD</sequence>